<dbReference type="GO" id="GO:0140359">
    <property type="term" value="F:ABC-type transporter activity"/>
    <property type="evidence" value="ECO:0007669"/>
    <property type="project" value="InterPro"/>
</dbReference>
<dbReference type="OrthoDB" id="2433097at2"/>
<sequence>MIHIFSHISLFIKNNVKQIKRKWYLLPLLLLFPIILIGLIAIIFSALFQPEKADPIHIGLVDLDQSKEIQMITTALTETNHLGSMVKLSVLKEHIASEQLDDNQLSAYVVFPKDFTNHLYQGKSVKLSIVGNNQRANEAYIVKELMDSVTRHINTSQANILLLNDYADRFGMDYGERREYLFEQFKSFFLFSLSKDKLMDEEKLVNEATASPFHYYTIAAWFVSIIVWLLLFFNFLYKEDVVRIKKRMMLYGVKEWQQILARVIVSLFIVMIVSALFFIGIQRVLAFELYVEDYFRIGIIIFLSSLSYLMILSVIEVIVTSQKLRLLCQVIVTGLLIVLSGALLPVIYFPLAFQDVLSYVFTTEAFYWIQEIILNDRFYAEYNMLLIMNGICLIVFIVLSLWKERVRA</sequence>
<keyword evidence="5 6" id="KW-0472">Membrane</keyword>
<feature type="transmembrane region" description="Helical" evidence="6">
    <location>
        <begin position="326"/>
        <end position="349"/>
    </location>
</feature>
<evidence type="ECO:0000256" key="1">
    <source>
        <dbReference type="ARBA" id="ARBA00004651"/>
    </source>
</evidence>
<comment type="subcellular location">
    <subcellularLocation>
        <location evidence="1">Cell membrane</location>
        <topology evidence="1">Multi-pass membrane protein</topology>
    </subcellularLocation>
</comment>
<evidence type="ECO:0000256" key="6">
    <source>
        <dbReference type="SAM" id="Phobius"/>
    </source>
</evidence>
<comment type="caution">
    <text evidence="8">The sequence shown here is derived from an EMBL/GenBank/DDBJ whole genome shotgun (WGS) entry which is preliminary data.</text>
</comment>
<reference evidence="8 9" key="1">
    <citation type="submission" date="2019-07" db="EMBL/GenBank/DDBJ databases">
        <title>Whole genome shotgun sequence of Cerasibacillus quisquiliarum NBRC 102429.</title>
        <authorList>
            <person name="Hosoyama A."/>
            <person name="Uohara A."/>
            <person name="Ohji S."/>
            <person name="Ichikawa N."/>
        </authorList>
    </citation>
    <scope>NUCLEOTIDE SEQUENCE [LARGE SCALE GENOMIC DNA]</scope>
    <source>
        <strain evidence="8 9">NBRC 102429</strain>
    </source>
</reference>
<evidence type="ECO:0000256" key="3">
    <source>
        <dbReference type="ARBA" id="ARBA00022692"/>
    </source>
</evidence>
<keyword evidence="9" id="KW-1185">Reference proteome</keyword>
<keyword evidence="2" id="KW-1003">Cell membrane</keyword>
<feature type="transmembrane region" description="Helical" evidence="6">
    <location>
        <begin position="384"/>
        <end position="402"/>
    </location>
</feature>
<dbReference type="PANTHER" id="PTHR30294:SF29">
    <property type="entry name" value="MULTIDRUG ABC TRANSPORTER PERMEASE YBHS-RELATED"/>
    <property type="match status" value="1"/>
</dbReference>
<feature type="domain" description="ABC-2 type transporter transmembrane" evidence="7">
    <location>
        <begin position="26"/>
        <end position="402"/>
    </location>
</feature>
<evidence type="ECO:0000256" key="5">
    <source>
        <dbReference type="ARBA" id="ARBA00023136"/>
    </source>
</evidence>
<evidence type="ECO:0000259" key="7">
    <source>
        <dbReference type="Pfam" id="PF12698"/>
    </source>
</evidence>
<evidence type="ECO:0000313" key="8">
    <source>
        <dbReference type="EMBL" id="GEN30076.1"/>
    </source>
</evidence>
<feature type="transmembrane region" description="Helical" evidence="6">
    <location>
        <begin position="213"/>
        <end position="238"/>
    </location>
</feature>
<protein>
    <recommendedName>
        <fullName evidence="7">ABC-2 type transporter transmembrane domain-containing protein</fullName>
    </recommendedName>
</protein>
<name>A0A511UTZ4_9BACI</name>
<feature type="transmembrane region" description="Helical" evidence="6">
    <location>
        <begin position="294"/>
        <end position="319"/>
    </location>
</feature>
<evidence type="ECO:0000256" key="2">
    <source>
        <dbReference type="ARBA" id="ARBA00022475"/>
    </source>
</evidence>
<dbReference type="PANTHER" id="PTHR30294">
    <property type="entry name" value="MEMBRANE COMPONENT OF ABC TRANSPORTER YHHJ-RELATED"/>
    <property type="match status" value="1"/>
</dbReference>
<keyword evidence="4 6" id="KW-1133">Transmembrane helix</keyword>
<dbReference type="EMBL" id="BJXW01000004">
    <property type="protein sequence ID" value="GEN30076.1"/>
    <property type="molecule type" value="Genomic_DNA"/>
</dbReference>
<gene>
    <name evidence="8" type="ORF">CQU01_03140</name>
</gene>
<evidence type="ECO:0000313" key="9">
    <source>
        <dbReference type="Proteomes" id="UP000321491"/>
    </source>
</evidence>
<keyword evidence="3 6" id="KW-0812">Transmembrane</keyword>
<dbReference type="Proteomes" id="UP000321491">
    <property type="component" value="Unassembled WGS sequence"/>
</dbReference>
<proteinExistence type="predicted"/>
<feature type="transmembrane region" description="Helical" evidence="6">
    <location>
        <begin position="259"/>
        <end position="282"/>
    </location>
</feature>
<dbReference type="Gene3D" id="3.40.1710.10">
    <property type="entry name" value="abc type-2 transporter like domain"/>
    <property type="match status" value="1"/>
</dbReference>
<dbReference type="RefSeq" id="WP_146934958.1">
    <property type="nucleotide sequence ID" value="NZ_BJXW01000004.1"/>
</dbReference>
<dbReference type="GO" id="GO:0005886">
    <property type="term" value="C:plasma membrane"/>
    <property type="evidence" value="ECO:0007669"/>
    <property type="project" value="UniProtKB-SubCell"/>
</dbReference>
<accession>A0A511UTZ4</accession>
<organism evidence="8 9">
    <name type="scientific">Cerasibacillus quisquiliarum</name>
    <dbReference type="NCBI Taxonomy" id="227865"/>
    <lineage>
        <taxon>Bacteria</taxon>
        <taxon>Bacillati</taxon>
        <taxon>Bacillota</taxon>
        <taxon>Bacilli</taxon>
        <taxon>Bacillales</taxon>
        <taxon>Bacillaceae</taxon>
        <taxon>Cerasibacillus</taxon>
    </lineage>
</organism>
<evidence type="ECO:0000256" key="4">
    <source>
        <dbReference type="ARBA" id="ARBA00022989"/>
    </source>
</evidence>
<dbReference type="Pfam" id="PF12698">
    <property type="entry name" value="ABC2_membrane_3"/>
    <property type="match status" value="1"/>
</dbReference>
<feature type="transmembrane region" description="Helical" evidence="6">
    <location>
        <begin position="23"/>
        <end position="48"/>
    </location>
</feature>
<dbReference type="InterPro" id="IPR013525">
    <property type="entry name" value="ABC2_TM"/>
</dbReference>
<dbReference type="InterPro" id="IPR051449">
    <property type="entry name" value="ABC-2_transporter_component"/>
</dbReference>
<dbReference type="AlphaFoldDB" id="A0A511UTZ4"/>